<proteinExistence type="predicted"/>
<sequence>CLCTISNIKLSDHIHNSEELTKCNILGIEAILTKIQLRWSGHLSCLSDIRIPKQLLIGQFPTERSVERPLFALQRQIKKQSEVMQHFLFIFGKRSIRTQDLALVLLLLGSKI</sequence>
<accession>A0A0L8FTZ1</accession>
<reference evidence="1" key="1">
    <citation type="submission" date="2015-07" db="EMBL/GenBank/DDBJ databases">
        <title>MeaNS - Measles Nucleotide Surveillance Program.</title>
        <authorList>
            <person name="Tran T."/>
            <person name="Druce J."/>
        </authorList>
    </citation>
    <scope>NUCLEOTIDE SEQUENCE</scope>
    <source>
        <strain evidence="1">UCB-OBI-ISO-001</strain>
        <tissue evidence="1">Gonad</tissue>
    </source>
</reference>
<dbReference type="AlphaFoldDB" id="A0A0L8FTZ1"/>
<organism evidence="1">
    <name type="scientific">Octopus bimaculoides</name>
    <name type="common">California two-spotted octopus</name>
    <dbReference type="NCBI Taxonomy" id="37653"/>
    <lineage>
        <taxon>Eukaryota</taxon>
        <taxon>Metazoa</taxon>
        <taxon>Spiralia</taxon>
        <taxon>Lophotrochozoa</taxon>
        <taxon>Mollusca</taxon>
        <taxon>Cephalopoda</taxon>
        <taxon>Coleoidea</taxon>
        <taxon>Octopodiformes</taxon>
        <taxon>Octopoda</taxon>
        <taxon>Incirrata</taxon>
        <taxon>Octopodidae</taxon>
        <taxon>Octopus</taxon>
    </lineage>
</organism>
<name>A0A0L8FTZ1_OCTBM</name>
<gene>
    <name evidence="1" type="ORF">OCBIM_22008060mg</name>
</gene>
<dbReference type="EMBL" id="KQ426556">
    <property type="protein sequence ID" value="KOF68129.1"/>
    <property type="molecule type" value="Genomic_DNA"/>
</dbReference>
<protein>
    <submittedName>
        <fullName evidence="1">Uncharacterized protein</fullName>
    </submittedName>
</protein>
<evidence type="ECO:0000313" key="1">
    <source>
        <dbReference type="EMBL" id="KOF68129.1"/>
    </source>
</evidence>
<feature type="non-terminal residue" evidence="1">
    <location>
        <position position="1"/>
    </location>
</feature>